<evidence type="ECO:0000256" key="8">
    <source>
        <dbReference type="ARBA" id="ARBA00022837"/>
    </source>
</evidence>
<evidence type="ECO:0000256" key="3">
    <source>
        <dbReference type="ARBA" id="ARBA00022568"/>
    </source>
</evidence>
<feature type="transmembrane region" description="Helical" evidence="17">
    <location>
        <begin position="79"/>
        <end position="96"/>
    </location>
</feature>
<evidence type="ECO:0000256" key="11">
    <source>
        <dbReference type="ARBA" id="ARBA00023065"/>
    </source>
</evidence>
<feature type="transmembrane region" description="Helical" evidence="17">
    <location>
        <begin position="452"/>
        <end position="474"/>
    </location>
</feature>
<keyword evidence="19" id="KW-1185">Reference proteome</keyword>
<feature type="transmembrane region" description="Helical" evidence="17">
    <location>
        <begin position="808"/>
        <end position="830"/>
    </location>
</feature>
<keyword evidence="11" id="KW-0406">Ion transport</keyword>
<keyword evidence="12 17" id="KW-0472">Membrane</keyword>
<evidence type="ECO:0000256" key="17">
    <source>
        <dbReference type="SAM" id="Phobius"/>
    </source>
</evidence>
<keyword evidence="3 15" id="KW-0109">Calcium transport</keyword>
<accession>A0AA85JYT2</accession>
<evidence type="ECO:0000256" key="12">
    <source>
        <dbReference type="ARBA" id="ARBA00023136"/>
    </source>
</evidence>
<keyword evidence="10 17" id="KW-1133">Transmembrane helix</keyword>
<feature type="binding site" evidence="14">
    <location>
        <position position="1027"/>
    </location>
    <ligand>
        <name>Ca(2+)</name>
        <dbReference type="ChEBI" id="CHEBI:29108"/>
    </ligand>
</feature>
<feature type="transmembrane region" description="Helical" evidence="17">
    <location>
        <begin position="1055"/>
        <end position="1081"/>
    </location>
</feature>
<evidence type="ECO:0000256" key="2">
    <source>
        <dbReference type="ARBA" id="ARBA00022448"/>
    </source>
</evidence>
<dbReference type="Pfam" id="PF00520">
    <property type="entry name" value="Ion_trans"/>
    <property type="match status" value="4"/>
</dbReference>
<sequence>MIPSSNQNPWSTPGSGGNAFLSSNKPLIADLALAALKERGEVKKKRLCPQFRTDRSLCLMTKKNPLRRVCICIVDARPFEYFILATILCNCLALAFNHPYPGEDSNKVNYVLEKIEYAFVVIFTTESALKIIAYGFVLHQDAYLRNFWNVLDFSIVLIGLSSKLLENMNVDVKALRAFRVLRPLRLLSGLPSLQVVLNSIITAMVPLLHIALLVIFVIIVYAIVGLELFQSKLHLTCYKNSSNKIPEMMPNPRPCTFETSAMGFKCSELGSDYFCADMYGKEGERYTGPEGGIISFDNFLYSMLTVFVCITMEGWTSTGYYVSDAIGSWWPWIYFVTLILLGSFFVMNLVLGVLSGEFSKEKEKIDRTLLFRKERQEKREQQDYLGYKEWIELAEELSDSEGDDKGSEDMESGGGDGIVEEEPEMHVEEVVKTHCHSTLRRLRKFRKRTRRAVIAFINSRQCFALVIILVFLNTVVLTTEHHNQPEWLDEFQDFANVVFVTLFTLEMVIKIAASGFSDYISKLFNRFDFFVVIFSILELVFVKSRLLNPMGVSVLRCARLLRIFKLTQYWESLRSLVGKLLKSVRSVASLLLLLSIFILICSLLGMQLFGGRFNFIAHEKPRANFDGILQAMLTVFQILTGEDWNEVMYNGMRAYENSPWYGVVVIYFIFLFICGNYILLNVFLAIAVDNLNEDEDEDDDGNGDAQKKQIETTEHTEVVEPAKPAEEEKQDDLNSPVKLQYDKPENEDQTYEEMFAEEEDIEEEGDLDDKNGDDQKDMSPQDSRTMPPHSAFFIFADTNKFRIFCHNVVCFSHFGNIVLVCILVSSILLAAEDPLHANSNRNKILNSFDYFFTSVFTVEITLKMISYGFVLHEGAFCRSVFNLLDLIVVCVALVSFVLQNQTISAVKILRVLRVLRPLRAINRAKGLKHVVQCMVIAIKSIGNIVLVTFLLEFMFAVIGVQLFKGKFYSCTDISKHVEADCKGQFIEYKDMSLDNPVLSEREWKNSDFNFDNVPNALLTLFAVSTFEGWPSLLYRSIDSNAEDQGPITNYRPVVAFFYITFIILIPFFMINIFVGFVIVTFQKEGEAEYKNCELNKNQRKCIEYALKARPRRRYIPKGHLQFKIWSVVVSKKFEILIFIFIFINTVALMLKYDKQGKYEAKILDSFNYFFTAVFTVEFVLRLSAFSFRHYFSDIWNVIDFVLVLGSYIDIIVTQSDISQVKFSVNFFRLFRVMRLIKLLSKEESIRQLLWTFIKSIQALPYVALLIAMIFFIYAVIGMQLFGQISIDDNPLEDEEWPILHRNNNFQNFFYALLVLFRCATGESWQEIMMACREGQKCSKDADETEINGCGSKLAYAYFISFHAISAFLVINLFVAVIMDNFDYLTRDWSILGPHHLDEFVTKWADYDPEAKGRVRHLDVVTMLGKISPPLGFGSMCPHTRACHKLVRMNMPLNSDGTVFFNATLFALVRRNLKIKIPGDAGEKEKSLDQLNEELRIVIKRIWKRTSPKLLDQIIPPKGSDVVTVGKFYATFLIQNWFREWQKRKMIQKDTRYIPQIMAGDRAMPHQPTIVGFPRRCSSDLTGDEIQRRRGVDKRDTSGGIFGRTLSEWTRRRSSKRITDRRDQNYSHINGMYDMPGNHLKNGMGIWNDMLSSAQAGKTAHPAVVALMEKEKKDAEASMLLLSTSSSSSSPLPITVSSEKEDRQFKHLYTPSKHNSTNHKYHQYYRDEKTITSESETELCQPIQQPDYSSSPSSLSSSSLSRINKQKLVKKYKYMNNMSHQEKPAKLILKPKYQPLMVNGREENYMHQQSLLNHNYTNNDNDHYNCNNNDVTFQLNSNNAYTSFNRNSSLFCPGYIFTPEKIDHLLKVNNFLKNIANVNRLPDVHNDSSKSDYDPESGKLLNIAGNMLGFLNPGNYRSNGLPQTKDRTTSNTPSVEDLNMARKMFVAARRESLLSNRNGPYF</sequence>
<dbReference type="Pfam" id="PF08763">
    <property type="entry name" value="Ca_chan_IQ"/>
    <property type="match status" value="1"/>
</dbReference>
<dbReference type="GO" id="GO:0046872">
    <property type="term" value="F:metal ion binding"/>
    <property type="evidence" value="ECO:0007669"/>
    <property type="project" value="UniProtKB-KW"/>
</dbReference>
<dbReference type="Gene3D" id="1.10.287.70">
    <property type="match status" value="4"/>
</dbReference>
<dbReference type="FunFam" id="1.10.287.70:FF:000117">
    <property type="entry name" value="Voltage-gated Ca2+ channel, alpha subunit"/>
    <property type="match status" value="1"/>
</dbReference>
<proteinExistence type="inferred from homology"/>
<evidence type="ECO:0000256" key="15">
    <source>
        <dbReference type="RuleBase" id="RU003808"/>
    </source>
</evidence>
<feature type="transmembrane region" description="Helical" evidence="17">
    <location>
        <begin position="210"/>
        <end position="229"/>
    </location>
</feature>
<dbReference type="GO" id="GO:0008331">
    <property type="term" value="F:high voltage-gated calcium channel activity"/>
    <property type="evidence" value="ECO:0007669"/>
    <property type="project" value="TreeGrafter"/>
</dbReference>
<organism evidence="19 20">
    <name type="scientific">Trichobilharzia regenti</name>
    <name type="common">Nasal bird schistosome</name>
    <dbReference type="NCBI Taxonomy" id="157069"/>
    <lineage>
        <taxon>Eukaryota</taxon>
        <taxon>Metazoa</taxon>
        <taxon>Spiralia</taxon>
        <taxon>Lophotrochozoa</taxon>
        <taxon>Platyhelminthes</taxon>
        <taxon>Trematoda</taxon>
        <taxon>Digenea</taxon>
        <taxon>Strigeidida</taxon>
        <taxon>Schistosomatoidea</taxon>
        <taxon>Schistosomatidae</taxon>
        <taxon>Trichobilharzia</taxon>
    </lineage>
</organism>
<dbReference type="FunFam" id="1.20.120.350:FF:000095">
    <property type="entry name" value="Voltage-gated Ca2+ channel, alpha subunit"/>
    <property type="match status" value="1"/>
</dbReference>
<evidence type="ECO:0000256" key="4">
    <source>
        <dbReference type="ARBA" id="ARBA00022673"/>
    </source>
</evidence>
<evidence type="ECO:0000256" key="16">
    <source>
        <dbReference type="SAM" id="MobiDB-lite"/>
    </source>
</evidence>
<feature type="transmembrane region" description="Helical" evidence="17">
    <location>
        <begin position="186"/>
        <end position="204"/>
    </location>
</feature>
<feature type="transmembrane region" description="Helical" evidence="17">
    <location>
        <begin position="299"/>
        <end position="323"/>
    </location>
</feature>
<feature type="transmembrane region" description="Helical" evidence="17">
    <location>
        <begin position="329"/>
        <end position="354"/>
    </location>
</feature>
<dbReference type="Gene3D" id="6.10.250.2180">
    <property type="match status" value="1"/>
</dbReference>
<evidence type="ECO:0000313" key="20">
    <source>
        <dbReference type="WBParaSite" id="TREG1_50210.2"/>
    </source>
</evidence>
<comment type="similarity">
    <text evidence="15">Belongs to the calcium channel alpha-1 subunit (TC 1.A.1.11) family.</text>
</comment>
<dbReference type="PANTHER" id="PTHR45628">
    <property type="entry name" value="VOLTAGE-DEPENDENT CALCIUM CHANNEL TYPE A SUBUNIT ALPHA-1"/>
    <property type="match status" value="1"/>
</dbReference>
<feature type="compositionally biased region" description="Low complexity" evidence="16">
    <location>
        <begin position="1748"/>
        <end position="1760"/>
    </location>
</feature>
<feature type="compositionally biased region" description="Acidic residues" evidence="16">
    <location>
        <begin position="747"/>
        <end position="767"/>
    </location>
</feature>
<reference evidence="19" key="1">
    <citation type="submission" date="2022-06" db="EMBL/GenBank/DDBJ databases">
        <authorList>
            <person name="Berger JAMES D."/>
            <person name="Berger JAMES D."/>
        </authorList>
    </citation>
    <scope>NUCLEOTIDE SEQUENCE [LARGE SCALE GENOMIC DNA]</scope>
</reference>
<feature type="domain" description="Voltage-dependent calcium channel alpha-1 subunit IQ" evidence="18">
    <location>
        <begin position="1519"/>
        <end position="1553"/>
    </location>
</feature>
<feature type="transmembrane region" description="Helical" evidence="17">
    <location>
        <begin position="623"/>
        <end position="640"/>
    </location>
</feature>
<dbReference type="InterPro" id="IPR014873">
    <property type="entry name" value="VDCC_a1su_IQ"/>
</dbReference>
<dbReference type="InterPro" id="IPR005821">
    <property type="entry name" value="Ion_trans_dom"/>
</dbReference>
<name>A0AA85JYT2_TRIRE</name>
<feature type="region of interest" description="Disordered" evidence="16">
    <location>
        <begin position="1914"/>
        <end position="1933"/>
    </location>
</feature>
<dbReference type="PRINTS" id="PR00167">
    <property type="entry name" value="CACHANNEL"/>
</dbReference>
<feature type="transmembrane region" description="Helical" evidence="17">
    <location>
        <begin position="1162"/>
        <end position="1182"/>
    </location>
</feature>
<reference evidence="20" key="2">
    <citation type="submission" date="2023-11" db="UniProtKB">
        <authorList>
            <consortium name="WormBaseParasite"/>
        </authorList>
    </citation>
    <scope>IDENTIFICATION</scope>
</reference>
<keyword evidence="6 14" id="KW-0479">Metal-binding</keyword>
<feature type="binding site" evidence="14">
    <location>
        <position position="313"/>
    </location>
    <ligand>
        <name>Ca(2+)</name>
        <dbReference type="ChEBI" id="CHEBI:29108"/>
    </ligand>
</feature>
<feature type="transmembrane region" description="Helical" evidence="17">
    <location>
        <begin position="1133"/>
        <end position="1150"/>
    </location>
</feature>
<dbReference type="GO" id="GO:0005891">
    <property type="term" value="C:voltage-gated calcium channel complex"/>
    <property type="evidence" value="ECO:0007669"/>
    <property type="project" value="InterPro"/>
</dbReference>
<dbReference type="FunFam" id="1.10.287.70:FF:000009">
    <property type="entry name" value="Voltage-dependent L-type calcium channel subunit alpha"/>
    <property type="match status" value="1"/>
</dbReference>
<feature type="compositionally biased region" description="Basic and acidic residues" evidence="16">
    <location>
        <begin position="768"/>
        <end position="779"/>
    </location>
</feature>
<feature type="transmembrane region" description="Helical" evidence="17">
    <location>
        <begin position="587"/>
        <end position="611"/>
    </location>
</feature>
<keyword evidence="9 15" id="KW-0851">Voltage-gated channel</keyword>
<protein>
    <recommendedName>
        <fullName evidence="15">Voltage-dependent L-type calcium channel subunit alpha</fullName>
    </recommendedName>
</protein>
<evidence type="ECO:0000256" key="14">
    <source>
        <dbReference type="PIRSR" id="PIRSR602077-1"/>
    </source>
</evidence>
<feature type="region of interest" description="Disordered" evidence="16">
    <location>
        <begin position="694"/>
        <end position="785"/>
    </location>
</feature>
<dbReference type="FunFam" id="1.10.287.70:FF:000107">
    <property type="entry name" value="Voltage-dependent L-type calcium channel subunit alpha"/>
    <property type="match status" value="1"/>
</dbReference>
<evidence type="ECO:0000256" key="9">
    <source>
        <dbReference type="ARBA" id="ARBA00022882"/>
    </source>
</evidence>
<feature type="transmembrane region" description="Helical" evidence="17">
    <location>
        <begin position="117"/>
        <end position="137"/>
    </location>
</feature>
<evidence type="ECO:0000256" key="10">
    <source>
        <dbReference type="ARBA" id="ARBA00022989"/>
    </source>
</evidence>
<keyword evidence="2" id="KW-0813">Transport</keyword>
<feature type="transmembrane region" description="Helical" evidence="17">
    <location>
        <begin position="660"/>
        <end position="680"/>
    </location>
</feature>
<dbReference type="Pfam" id="PF16905">
    <property type="entry name" value="GPHH"/>
    <property type="match status" value="1"/>
</dbReference>
<keyword evidence="8 14" id="KW-0106">Calcium</keyword>
<dbReference type="InterPro" id="IPR031649">
    <property type="entry name" value="GPHH_dom"/>
</dbReference>
<evidence type="ECO:0000256" key="13">
    <source>
        <dbReference type="ARBA" id="ARBA00023303"/>
    </source>
</evidence>
<feature type="transmembrane region" description="Helical" evidence="17">
    <location>
        <begin position="523"/>
        <end position="542"/>
    </location>
</feature>
<feature type="region of interest" description="Disordered" evidence="16">
    <location>
        <begin position="1731"/>
        <end position="1760"/>
    </location>
</feature>
<feature type="transmembrane region" description="Helical" evidence="17">
    <location>
        <begin position="1258"/>
        <end position="1281"/>
    </location>
</feature>
<dbReference type="PANTHER" id="PTHR45628:SF1">
    <property type="entry name" value="VOLTAGE-DEPENDENT CALCIUM CHANNEL TYPE D SUBUNIT ALPHA-1"/>
    <property type="match status" value="1"/>
</dbReference>
<dbReference type="FunFam" id="1.10.287.70:FF:000007">
    <property type="entry name" value="Voltage-dependent L-type calcium channel subunit alpha"/>
    <property type="match status" value="1"/>
</dbReference>
<dbReference type="Gene3D" id="6.10.250.2500">
    <property type="match status" value="1"/>
</dbReference>
<feature type="transmembrane region" description="Helical" evidence="17">
    <location>
        <begin position="883"/>
        <end position="909"/>
    </location>
</feature>
<dbReference type="InterPro" id="IPR027359">
    <property type="entry name" value="Volt_channel_dom_sf"/>
</dbReference>
<dbReference type="SUPFAM" id="SSF81324">
    <property type="entry name" value="Voltage-gated potassium channels"/>
    <property type="match status" value="4"/>
</dbReference>
<keyword evidence="13" id="KW-0407">Ion channel</keyword>
<dbReference type="InterPro" id="IPR005446">
    <property type="entry name" value="VDCC_L_a1su"/>
</dbReference>
<feature type="compositionally biased region" description="Basic and acidic residues" evidence="16">
    <location>
        <begin position="705"/>
        <end position="727"/>
    </location>
</feature>
<evidence type="ECO:0000256" key="1">
    <source>
        <dbReference type="ARBA" id="ARBA00004141"/>
    </source>
</evidence>
<evidence type="ECO:0000313" key="19">
    <source>
        <dbReference type="Proteomes" id="UP000050795"/>
    </source>
</evidence>
<evidence type="ECO:0000259" key="18">
    <source>
        <dbReference type="SMART" id="SM01062"/>
    </source>
</evidence>
<dbReference type="InterPro" id="IPR050599">
    <property type="entry name" value="VDCC_alpha-1_subunit"/>
</dbReference>
<comment type="function">
    <text evidence="15">Voltage-sensitive calcium channels (VSCC) mediate the entry of calcium ions into excitable cells and are also involved in a variety of calcium-dependent processes, including muscle contraction, hormone or neurotransmitter release, gene expression, cell motility, cell division and cell death.</text>
</comment>
<feature type="transmembrane region" description="Helical" evidence="17">
    <location>
        <begin position="1354"/>
        <end position="1378"/>
    </location>
</feature>
<dbReference type="SMART" id="SM01062">
    <property type="entry name" value="Ca_chan_IQ"/>
    <property type="match status" value="1"/>
</dbReference>
<feature type="transmembrane region" description="Helical" evidence="17">
    <location>
        <begin position="850"/>
        <end position="871"/>
    </location>
</feature>
<dbReference type="Gene3D" id="1.20.120.350">
    <property type="entry name" value="Voltage-gated potassium channels. Chain C"/>
    <property type="match status" value="4"/>
</dbReference>
<dbReference type="GO" id="GO:0098703">
    <property type="term" value="P:calcium ion import across plasma membrane"/>
    <property type="evidence" value="ECO:0007669"/>
    <property type="project" value="TreeGrafter"/>
</dbReference>
<comment type="subcellular location">
    <subcellularLocation>
        <location evidence="1 15">Membrane</location>
        <topology evidence="1 15">Multi-pass membrane protein</topology>
    </subcellularLocation>
</comment>
<evidence type="ECO:0000256" key="7">
    <source>
        <dbReference type="ARBA" id="ARBA00022737"/>
    </source>
</evidence>
<dbReference type="FunFam" id="1.20.120.350:FF:000006">
    <property type="entry name" value="Voltage-dependent L-type calcium channel subunit alpha"/>
    <property type="match status" value="1"/>
</dbReference>
<keyword evidence="4 15" id="KW-0107">Calcium channel</keyword>
<dbReference type="WBParaSite" id="TREG1_50210.2">
    <property type="protein sequence ID" value="TREG1_50210.2"/>
    <property type="gene ID" value="TREG1_50210"/>
</dbReference>
<evidence type="ECO:0000256" key="5">
    <source>
        <dbReference type="ARBA" id="ARBA00022692"/>
    </source>
</evidence>
<feature type="transmembrane region" description="Helical" evidence="17">
    <location>
        <begin position="929"/>
        <end position="958"/>
    </location>
</feature>
<feature type="binding site" evidence="14">
    <location>
        <position position="642"/>
    </location>
    <ligand>
        <name>Ca(2+)</name>
        <dbReference type="ChEBI" id="CHEBI:29108"/>
    </ligand>
</feature>
<dbReference type="Proteomes" id="UP000050795">
    <property type="component" value="Unassembled WGS sequence"/>
</dbReference>
<feature type="region of interest" description="Disordered" evidence="16">
    <location>
        <begin position="397"/>
        <end position="418"/>
    </location>
</feature>
<dbReference type="PRINTS" id="PR01630">
    <property type="entry name" value="LVDCCALPHA1"/>
</dbReference>
<keyword evidence="5 17" id="KW-0812">Transmembrane</keyword>
<feature type="transmembrane region" description="Helical" evidence="17">
    <location>
        <begin position="494"/>
        <end position="516"/>
    </location>
</feature>
<keyword evidence="7" id="KW-0677">Repeat</keyword>
<dbReference type="InterPro" id="IPR002077">
    <property type="entry name" value="VDCCAlpha1"/>
</dbReference>
<evidence type="ECO:0000256" key="6">
    <source>
        <dbReference type="ARBA" id="ARBA00022723"/>
    </source>
</evidence>